<dbReference type="Proteomes" id="UP000184603">
    <property type="component" value="Unassembled WGS sequence"/>
</dbReference>
<dbReference type="InterPro" id="IPR002821">
    <property type="entry name" value="Hydantoinase_A"/>
</dbReference>
<dbReference type="Pfam" id="PF02538">
    <property type="entry name" value="Hydantoinase_B"/>
    <property type="match status" value="1"/>
</dbReference>
<feature type="domain" description="Hydantoinase/oxoprolinase N-terminal" evidence="4">
    <location>
        <begin position="6"/>
        <end position="185"/>
    </location>
</feature>
<dbReference type="InterPro" id="IPR045079">
    <property type="entry name" value="Oxoprolinase-like"/>
</dbReference>
<evidence type="ECO:0000259" key="5">
    <source>
        <dbReference type="Pfam" id="PF19278"/>
    </source>
</evidence>
<evidence type="ECO:0000313" key="6">
    <source>
        <dbReference type="EMBL" id="SHO49254.1"/>
    </source>
</evidence>
<evidence type="ECO:0000259" key="4">
    <source>
        <dbReference type="Pfam" id="PF05378"/>
    </source>
</evidence>
<dbReference type="PANTHER" id="PTHR11365">
    <property type="entry name" value="5-OXOPROLINASE RELATED"/>
    <property type="match status" value="1"/>
</dbReference>
<feature type="domain" description="Hydantoinase B/oxoprolinase" evidence="3">
    <location>
        <begin position="696"/>
        <end position="1202"/>
    </location>
</feature>
<feature type="domain" description="Acetophenone carboxylase-like C-terminal" evidence="5">
    <location>
        <begin position="521"/>
        <end position="677"/>
    </location>
</feature>
<protein>
    <submittedName>
        <fullName evidence="6">5-oxoprolinase (ATP-hydrolysing)</fullName>
    </submittedName>
</protein>
<dbReference type="Pfam" id="PF19278">
    <property type="entry name" value="Hydant_A_C"/>
    <property type="match status" value="1"/>
</dbReference>
<feature type="domain" description="Hydantoinase A/oxoprolinase" evidence="2">
    <location>
        <begin position="204"/>
        <end position="498"/>
    </location>
</feature>
<dbReference type="Pfam" id="PF01968">
    <property type="entry name" value="Hydantoinase_A"/>
    <property type="match status" value="1"/>
</dbReference>
<dbReference type="RefSeq" id="WP_073614042.1">
    <property type="nucleotide sequence ID" value="NZ_FRFE01000013.1"/>
</dbReference>
<dbReference type="Pfam" id="PF05378">
    <property type="entry name" value="Hydant_A_N"/>
    <property type="match status" value="1"/>
</dbReference>
<accession>A0A1M7Y9E1</accession>
<dbReference type="STRING" id="1121416.SAMN02745220_02759"/>
<evidence type="ECO:0000259" key="3">
    <source>
        <dbReference type="Pfam" id="PF02538"/>
    </source>
</evidence>
<dbReference type="GO" id="GO:0017168">
    <property type="term" value="F:5-oxoprolinase (ATP-hydrolyzing) activity"/>
    <property type="evidence" value="ECO:0007669"/>
    <property type="project" value="TreeGrafter"/>
</dbReference>
<dbReference type="OrthoDB" id="9759608at2"/>
<sequence>MNKWQIWVDRGGTFTDIVAKAPDGRLVTKKLLSENPECYKDAAIQGIRELLGLQGSDTLPQDQIAHVKMGTTVATNALLERKGDRTLLATTKGFGDALRIGYQSRPDLFARHIILPEMLYEEVVEINERISATGECLIALDAEQHREALVAAFHRGIRSIAIVFMHGYRYTTHEKLLAELAKEIGFEQISVSHEVSPLMKLVSRGDTTVVDAYLSPILRRYVNQVAGELNSREENGPHLMFMQSNGGLTDAMLFQGKDAILSGPAGGVVGMTRTAAMSDLTRLIGFDMGGTSTDVTHYDGEYERSFETVVAGIRMRSPMMHIHTVAAGGGSILQFDGSRFRVGPESAGASPGPASYRRGGPLTVTDCNVMLGKIQPDHFPKVFGLNGDEPLDALAVRNSFLQMAQDIAHATGTEPQPPESIAEGFLRIAVENMANAIKKISVQRGYDISDYTLNCFGGAGGQHACLVADALGMQQVFLHPFAGVLSAYGMGLADIRAMREKQIERPLGDDGETVLEQTAAPLVTEARTEVLRQGINEKEIAIICKAHLRYEGTDTALLVDAGPVARMIGDFEQAHQKRFGFIAESRGLVIEAVSVEAVGTSESLIDPETSTTTTTPLPPTATVDLFLEGCSRKVPLYGREDILPGHVVTGPAIIVETTGTIVVEDGWQARVNKRHHLLLNRHVPRKHVEAIGTTIDPVMLEIFNNLFMSIAEQMGATLANTAYSVNIKERLDFSCALFDADGNLVANAPHVPVHLGSMGESVRTVIRENSGKMRAGDVYMLNAPYNGGTHLPDVTVITPVFDSDSNNILFYVGSRGHHADIGGRTPGSSPPDSCHIEEEGVLIDNFLLLRDGRLRERETRALLTSGRYPCRNIEQNMADLTAQIAANETGVRELRRMVDHYGLAVVHAYMQHVQDNAEESVRRVLGELPSGEFIYHLDGGSQIAVNITVDHKARGATIDFTGTSPQNPGNYNAPRAVCQAAVLYVFRTLVDDNIPLNQGCLKPLNIIIPEGSMISPVYPAAVISGNTEVSQAITDTLYGALGLLASSQGTMNNFVYGNETYQNYETICGGTGAGPDHDGTSAVHSHMTNTRMTDPEVVEWRFPVRIDQFSIRHGSGGKGKFSGGDGVVRDIRFLERMTATILSSHREVAPYGLAGGLPGRTGKNCVIQNDGTIHEIGGNDEVVMEPGDIFRIETPGGGGYGTS</sequence>
<comment type="similarity">
    <text evidence="1">Belongs to the oxoprolinase family.</text>
</comment>
<reference evidence="6 7" key="1">
    <citation type="submission" date="2016-12" db="EMBL/GenBank/DDBJ databases">
        <authorList>
            <person name="Song W.-J."/>
            <person name="Kurnit D.M."/>
        </authorList>
    </citation>
    <scope>NUCLEOTIDE SEQUENCE [LARGE SCALE GENOMIC DNA]</scope>
    <source>
        <strain evidence="6 7">DSM 18488</strain>
    </source>
</reference>
<proteinExistence type="inferred from homology"/>
<dbReference type="InterPro" id="IPR008040">
    <property type="entry name" value="Hydant_A_N"/>
</dbReference>
<name>A0A1M7Y9E1_9BACT</name>
<dbReference type="AlphaFoldDB" id="A0A1M7Y9E1"/>
<dbReference type="PANTHER" id="PTHR11365:SF23">
    <property type="entry name" value="HYPOTHETICAL 5-OXOPROLINASE (EUROFUNG)-RELATED"/>
    <property type="match status" value="1"/>
</dbReference>
<keyword evidence="7" id="KW-1185">Reference proteome</keyword>
<dbReference type="EMBL" id="FRFE01000013">
    <property type="protein sequence ID" value="SHO49254.1"/>
    <property type="molecule type" value="Genomic_DNA"/>
</dbReference>
<dbReference type="GO" id="GO:0005829">
    <property type="term" value="C:cytosol"/>
    <property type="evidence" value="ECO:0007669"/>
    <property type="project" value="TreeGrafter"/>
</dbReference>
<gene>
    <name evidence="6" type="ORF">SAMN02745220_02759</name>
</gene>
<dbReference type="GO" id="GO:0006749">
    <property type="term" value="P:glutathione metabolic process"/>
    <property type="evidence" value="ECO:0007669"/>
    <property type="project" value="TreeGrafter"/>
</dbReference>
<evidence type="ECO:0000259" key="2">
    <source>
        <dbReference type="Pfam" id="PF01968"/>
    </source>
</evidence>
<organism evidence="6 7">
    <name type="scientific">Desulfopila aestuarii DSM 18488</name>
    <dbReference type="NCBI Taxonomy" id="1121416"/>
    <lineage>
        <taxon>Bacteria</taxon>
        <taxon>Pseudomonadati</taxon>
        <taxon>Thermodesulfobacteriota</taxon>
        <taxon>Desulfobulbia</taxon>
        <taxon>Desulfobulbales</taxon>
        <taxon>Desulfocapsaceae</taxon>
        <taxon>Desulfopila</taxon>
    </lineage>
</organism>
<dbReference type="InterPro" id="IPR003692">
    <property type="entry name" value="Hydantoinase_B"/>
</dbReference>
<evidence type="ECO:0000256" key="1">
    <source>
        <dbReference type="ARBA" id="ARBA00010403"/>
    </source>
</evidence>
<evidence type="ECO:0000313" key="7">
    <source>
        <dbReference type="Proteomes" id="UP000184603"/>
    </source>
</evidence>
<dbReference type="InterPro" id="IPR049517">
    <property type="entry name" value="ACX-like_C"/>
</dbReference>